<dbReference type="AlphaFoldDB" id="M2SLE4"/>
<feature type="coiled-coil region" evidence="1">
    <location>
        <begin position="69"/>
        <end position="96"/>
    </location>
</feature>
<dbReference type="OrthoDB" id="3904016at2759"/>
<dbReference type="OMA" id="TMADCAS"/>
<keyword evidence="1" id="KW-0175">Coiled coil</keyword>
<accession>M2SLE4</accession>
<proteinExistence type="predicted"/>
<dbReference type="Proteomes" id="UP000016936">
    <property type="component" value="Unassembled WGS sequence"/>
</dbReference>
<reference evidence="3" key="2">
    <citation type="journal article" date="2013" name="PLoS Genet.">
        <title>Comparative genome structure, secondary metabolite, and effector coding capacity across Cochliobolus pathogens.</title>
        <authorList>
            <person name="Condon B.J."/>
            <person name="Leng Y."/>
            <person name="Wu D."/>
            <person name="Bushley K.E."/>
            <person name="Ohm R.A."/>
            <person name="Otillar R."/>
            <person name="Martin J."/>
            <person name="Schackwitz W."/>
            <person name="Grimwood J."/>
            <person name="MohdZainudin N."/>
            <person name="Xue C."/>
            <person name="Wang R."/>
            <person name="Manning V.A."/>
            <person name="Dhillon B."/>
            <person name="Tu Z.J."/>
            <person name="Steffenson B.J."/>
            <person name="Salamov A."/>
            <person name="Sun H."/>
            <person name="Lowry S."/>
            <person name="LaButti K."/>
            <person name="Han J."/>
            <person name="Copeland A."/>
            <person name="Lindquist E."/>
            <person name="Barry K."/>
            <person name="Schmutz J."/>
            <person name="Baker S.E."/>
            <person name="Ciuffetti L.M."/>
            <person name="Grigoriev I.V."/>
            <person name="Zhong S."/>
            <person name="Turgeon B.G."/>
        </authorList>
    </citation>
    <scope>NUCLEOTIDE SEQUENCE [LARGE SCALE GENOMIC DNA]</scope>
    <source>
        <strain evidence="3">C5 / ATCC 48332 / race O</strain>
    </source>
</reference>
<keyword evidence="3" id="KW-1185">Reference proteome</keyword>
<reference evidence="2 3" key="1">
    <citation type="journal article" date="2012" name="PLoS Pathog.">
        <title>Diverse lifestyles and strategies of plant pathogenesis encoded in the genomes of eighteen Dothideomycetes fungi.</title>
        <authorList>
            <person name="Ohm R.A."/>
            <person name="Feau N."/>
            <person name="Henrissat B."/>
            <person name="Schoch C.L."/>
            <person name="Horwitz B.A."/>
            <person name="Barry K.W."/>
            <person name="Condon B.J."/>
            <person name="Copeland A.C."/>
            <person name="Dhillon B."/>
            <person name="Glaser F."/>
            <person name="Hesse C.N."/>
            <person name="Kosti I."/>
            <person name="LaButti K."/>
            <person name="Lindquist E.A."/>
            <person name="Lucas S."/>
            <person name="Salamov A.A."/>
            <person name="Bradshaw R.E."/>
            <person name="Ciuffetti L."/>
            <person name="Hamelin R.C."/>
            <person name="Kema G.H.J."/>
            <person name="Lawrence C."/>
            <person name="Scott J.A."/>
            <person name="Spatafora J.W."/>
            <person name="Turgeon B.G."/>
            <person name="de Wit P.J.G.M."/>
            <person name="Zhong S."/>
            <person name="Goodwin S.B."/>
            <person name="Grigoriev I.V."/>
        </authorList>
    </citation>
    <scope>NUCLEOTIDE SEQUENCE [LARGE SCALE GENOMIC DNA]</scope>
    <source>
        <strain evidence="3">C5 / ATCC 48332 / race O</strain>
    </source>
</reference>
<evidence type="ECO:0000256" key="1">
    <source>
        <dbReference type="SAM" id="Coils"/>
    </source>
</evidence>
<dbReference type="HOGENOM" id="CLU_081659_0_0_1"/>
<protein>
    <submittedName>
        <fullName evidence="2">Uncharacterized protein</fullName>
    </submittedName>
</protein>
<name>M2SLE4_COCH5</name>
<evidence type="ECO:0000313" key="2">
    <source>
        <dbReference type="EMBL" id="EMD86165.1"/>
    </source>
</evidence>
<dbReference type="EMBL" id="KB445585">
    <property type="protein sequence ID" value="EMD86165.1"/>
    <property type="molecule type" value="Genomic_DNA"/>
</dbReference>
<organism evidence="2 3">
    <name type="scientific">Cochliobolus heterostrophus (strain C5 / ATCC 48332 / race O)</name>
    <name type="common">Southern corn leaf blight fungus</name>
    <name type="synonym">Bipolaris maydis</name>
    <dbReference type="NCBI Taxonomy" id="701091"/>
    <lineage>
        <taxon>Eukaryota</taxon>
        <taxon>Fungi</taxon>
        <taxon>Dikarya</taxon>
        <taxon>Ascomycota</taxon>
        <taxon>Pezizomycotina</taxon>
        <taxon>Dothideomycetes</taxon>
        <taxon>Pleosporomycetidae</taxon>
        <taxon>Pleosporales</taxon>
        <taxon>Pleosporineae</taxon>
        <taxon>Pleosporaceae</taxon>
        <taxon>Bipolaris</taxon>
    </lineage>
</organism>
<dbReference type="eggNOG" id="ENOG502RA5G">
    <property type="taxonomic scope" value="Eukaryota"/>
</dbReference>
<evidence type="ECO:0000313" key="3">
    <source>
        <dbReference type="Proteomes" id="UP000016936"/>
    </source>
</evidence>
<sequence length="320" mass="35521">MASTTHSSYFLPIEDTFPISAQVSRLELEKDLLENGLANCVTYLQALRKKQARNERRLAADSSLPVRKKKKIRQSMRELEKEIQNRERDEQALLNNLQVCKANIYLAETVSSPSTTVSSTIPDLASDSTLCSYPEDTEAGDGQWNGRANKRASSPFQKDCSNSSFVDDIAPNDHLGSDGFDLASTKSTFCAQYVVQTGATWPLPMACRSKRFVFSPEAAVFEPQNAFKDQNVQLGQQFAELHISSSLAATTLESIGSGSSMDVCRLTKFVTAQSNRENSFERSAEEARRQSWDNRALRQQSLDVEAGNAGRLKRSRVNSV</sequence>
<gene>
    <name evidence="2" type="ORF">COCHEDRAFT_1146660</name>
</gene>